<comment type="caution">
    <text evidence="1">The sequence shown here is derived from an EMBL/GenBank/DDBJ whole genome shotgun (WGS) entry which is preliminary data.</text>
</comment>
<evidence type="ECO:0000313" key="2">
    <source>
        <dbReference type="Proteomes" id="UP000064243"/>
    </source>
</evidence>
<protein>
    <submittedName>
        <fullName evidence="1">Uncharacterized protein</fullName>
    </submittedName>
</protein>
<accession>A0A106BHH6</accession>
<dbReference type="EMBL" id="LDUG01000056">
    <property type="protein sequence ID" value="KVW92619.1"/>
    <property type="molecule type" value="Genomic_DNA"/>
</dbReference>
<organism evidence="1 2">
    <name type="scientific">Thiobacillus denitrificans</name>
    <dbReference type="NCBI Taxonomy" id="36861"/>
    <lineage>
        <taxon>Bacteria</taxon>
        <taxon>Pseudomonadati</taxon>
        <taxon>Pseudomonadota</taxon>
        <taxon>Betaproteobacteria</taxon>
        <taxon>Nitrosomonadales</taxon>
        <taxon>Thiobacillaceae</taxon>
        <taxon>Thiobacillus</taxon>
    </lineage>
</organism>
<dbReference type="RefSeq" id="WP_059759043.1">
    <property type="nucleotide sequence ID" value="NZ_LDUG01000056.1"/>
</dbReference>
<keyword evidence="2" id="KW-1185">Reference proteome</keyword>
<dbReference type="Proteomes" id="UP000064243">
    <property type="component" value="Unassembled WGS sequence"/>
</dbReference>
<reference evidence="1 2" key="1">
    <citation type="journal article" date="2015" name="Appl. Environ. Microbiol.">
        <title>Aerobic and Anaerobic Thiosulfate Oxidation by a Cold-Adapted, Subglacial Chemoautotroph.</title>
        <authorList>
            <person name="Harrold Z.R."/>
            <person name="Skidmore M.L."/>
            <person name="Hamilton T.L."/>
            <person name="Desch L."/>
            <person name="Amada K."/>
            <person name="van Gelder W."/>
            <person name="Glover K."/>
            <person name="Roden E.E."/>
            <person name="Boyd E.S."/>
        </authorList>
    </citation>
    <scope>NUCLEOTIDE SEQUENCE [LARGE SCALE GENOMIC DNA]</scope>
    <source>
        <strain evidence="1 2">RG</strain>
    </source>
</reference>
<gene>
    <name evidence="1" type="ORF">ABW22_15675</name>
</gene>
<proteinExistence type="predicted"/>
<name>A0A106BHH6_THIDE</name>
<sequence length="84" mass="9311">MHYIKTRNFNCSPLAARLLEFSTIAGVQGGTESDGDGKFYLSTASAFKAWALWTYFMACRPLSGGWTYIVRAGHDLGDGYKSIY</sequence>
<dbReference type="AlphaFoldDB" id="A0A106BHH6"/>
<evidence type="ECO:0000313" key="1">
    <source>
        <dbReference type="EMBL" id="KVW92619.1"/>
    </source>
</evidence>
<dbReference type="PATRIC" id="fig|36861.3.peg.2994"/>